<dbReference type="Proteomes" id="UP000006038">
    <property type="component" value="Chromosome 5"/>
</dbReference>
<sequence length="76" mass="8120">MAVYRAMRVSEPEPAPDVCTLASVLKHAGRRGTSGAGICAELAQLNHGWELHAALLKCGTESTCKHHQEQGTSHGR</sequence>
<evidence type="ECO:0000313" key="2">
    <source>
        <dbReference type="Proteomes" id="UP000006038"/>
    </source>
</evidence>
<evidence type="ECO:0000313" key="1">
    <source>
        <dbReference type="EnsemblPlants" id="OB05G22300.1"/>
    </source>
</evidence>
<reference evidence="1" key="2">
    <citation type="submission" date="2013-04" db="UniProtKB">
        <authorList>
            <consortium name="EnsemblPlants"/>
        </authorList>
    </citation>
    <scope>IDENTIFICATION</scope>
</reference>
<reference evidence="1" key="1">
    <citation type="journal article" date="2013" name="Nat. Commun.">
        <title>Whole-genome sequencing of Oryza brachyantha reveals mechanisms underlying Oryza genome evolution.</title>
        <authorList>
            <person name="Chen J."/>
            <person name="Huang Q."/>
            <person name="Gao D."/>
            <person name="Wang J."/>
            <person name="Lang Y."/>
            <person name="Liu T."/>
            <person name="Li B."/>
            <person name="Bai Z."/>
            <person name="Luis Goicoechea J."/>
            <person name="Liang C."/>
            <person name="Chen C."/>
            <person name="Zhang W."/>
            <person name="Sun S."/>
            <person name="Liao Y."/>
            <person name="Zhang X."/>
            <person name="Yang L."/>
            <person name="Song C."/>
            <person name="Wang M."/>
            <person name="Shi J."/>
            <person name="Liu G."/>
            <person name="Liu J."/>
            <person name="Zhou H."/>
            <person name="Zhou W."/>
            <person name="Yu Q."/>
            <person name="An N."/>
            <person name="Chen Y."/>
            <person name="Cai Q."/>
            <person name="Wang B."/>
            <person name="Liu B."/>
            <person name="Min J."/>
            <person name="Huang Y."/>
            <person name="Wu H."/>
            <person name="Li Z."/>
            <person name="Zhang Y."/>
            <person name="Yin Y."/>
            <person name="Song W."/>
            <person name="Jiang J."/>
            <person name="Jackson S.A."/>
            <person name="Wing R.A."/>
            <person name="Wang J."/>
            <person name="Chen M."/>
        </authorList>
    </citation>
    <scope>NUCLEOTIDE SEQUENCE [LARGE SCALE GENOMIC DNA]</scope>
    <source>
        <strain evidence="1">cv. IRGC 101232</strain>
    </source>
</reference>
<protein>
    <submittedName>
        <fullName evidence="1">Uncharacterized protein</fullName>
    </submittedName>
</protein>
<proteinExistence type="predicted"/>
<dbReference type="Gramene" id="OB05G22300.1">
    <property type="protein sequence ID" value="OB05G22300.1"/>
    <property type="gene ID" value="OB05G22300"/>
</dbReference>
<accession>J3M6K6</accession>
<dbReference type="AlphaFoldDB" id="J3M6K6"/>
<dbReference type="EnsemblPlants" id="OB05G22300.1">
    <property type="protein sequence ID" value="OB05G22300.1"/>
    <property type="gene ID" value="OB05G22300"/>
</dbReference>
<name>J3M6K6_ORYBR</name>
<dbReference type="HOGENOM" id="CLU_2658482_0_0_1"/>
<organism evidence="1">
    <name type="scientific">Oryza brachyantha</name>
    <name type="common">malo sina</name>
    <dbReference type="NCBI Taxonomy" id="4533"/>
    <lineage>
        <taxon>Eukaryota</taxon>
        <taxon>Viridiplantae</taxon>
        <taxon>Streptophyta</taxon>
        <taxon>Embryophyta</taxon>
        <taxon>Tracheophyta</taxon>
        <taxon>Spermatophyta</taxon>
        <taxon>Magnoliopsida</taxon>
        <taxon>Liliopsida</taxon>
        <taxon>Poales</taxon>
        <taxon>Poaceae</taxon>
        <taxon>BOP clade</taxon>
        <taxon>Oryzoideae</taxon>
        <taxon>Oryzeae</taxon>
        <taxon>Oryzinae</taxon>
        <taxon>Oryza</taxon>
    </lineage>
</organism>
<keyword evidence="2" id="KW-1185">Reference proteome</keyword>